<dbReference type="GO" id="GO:0004144">
    <property type="term" value="F:diacylglycerol O-acyltransferase activity"/>
    <property type="evidence" value="ECO:0007669"/>
    <property type="project" value="UniProtKB-EC"/>
</dbReference>
<name>A0A8C2DHG5_CYPCA</name>
<comment type="catalytic activity">
    <reaction evidence="25">
        <text>1,2-di-(9Z-octadecenoyl)-glycerol + (9Z)-octadecenoate + H(+) = 1,2,3-tri-(9Z-octadecenoyl)-glycerol + H2O</text>
        <dbReference type="Rhea" id="RHEA:38379"/>
        <dbReference type="ChEBI" id="CHEBI:15377"/>
        <dbReference type="ChEBI" id="CHEBI:15378"/>
        <dbReference type="ChEBI" id="CHEBI:30823"/>
        <dbReference type="ChEBI" id="CHEBI:52323"/>
        <dbReference type="ChEBI" id="CHEBI:53753"/>
    </reaction>
    <physiologicalReaction direction="left-to-right" evidence="25">
        <dbReference type="Rhea" id="RHEA:38380"/>
    </physiologicalReaction>
</comment>
<dbReference type="PANTHER" id="PTHR10408:SF18">
    <property type="entry name" value="O-ACYLTRANSFERASE"/>
    <property type="match status" value="1"/>
</dbReference>
<evidence type="ECO:0000256" key="30">
    <source>
        <dbReference type="PIRSR" id="PIRSR000439-1"/>
    </source>
</evidence>
<evidence type="ECO:0000256" key="11">
    <source>
        <dbReference type="ARBA" id="ARBA00022679"/>
    </source>
</evidence>
<evidence type="ECO:0000256" key="9">
    <source>
        <dbReference type="ARBA" id="ARBA00005175"/>
    </source>
</evidence>
<evidence type="ECO:0000256" key="7">
    <source>
        <dbReference type="ARBA" id="ARBA00001764"/>
    </source>
</evidence>
<evidence type="ECO:0000313" key="33">
    <source>
        <dbReference type="Proteomes" id="UP000694701"/>
    </source>
</evidence>
<evidence type="ECO:0000256" key="16">
    <source>
        <dbReference type="ARBA" id="ARBA00023315"/>
    </source>
</evidence>
<evidence type="ECO:0000256" key="22">
    <source>
        <dbReference type="ARBA" id="ARBA00048135"/>
    </source>
</evidence>
<evidence type="ECO:0000256" key="1">
    <source>
        <dbReference type="ARBA" id="ARBA00000174"/>
    </source>
</evidence>
<feature type="active site" evidence="30">
    <location>
        <position position="354"/>
    </location>
</feature>
<comment type="catalytic activity">
    <reaction evidence="1">
        <text>hexadecane-1,2-diol + hexadecanoyl-CoA = 2-hydroxyhexadecyl hexadecanoate + CoA</text>
        <dbReference type="Rhea" id="RHEA:38171"/>
        <dbReference type="ChEBI" id="CHEBI:57287"/>
        <dbReference type="ChEBI" id="CHEBI:57379"/>
        <dbReference type="ChEBI" id="CHEBI:75586"/>
        <dbReference type="ChEBI" id="CHEBI:75587"/>
    </reaction>
    <physiologicalReaction direction="left-to-right" evidence="1">
        <dbReference type="Rhea" id="RHEA:38172"/>
    </physiologicalReaction>
</comment>
<evidence type="ECO:0000256" key="28">
    <source>
        <dbReference type="ARBA" id="ARBA00049549"/>
    </source>
</evidence>
<evidence type="ECO:0000256" key="12">
    <source>
        <dbReference type="ARBA" id="ARBA00022692"/>
    </source>
</evidence>
<comment type="catalytic activity">
    <reaction evidence="26">
        <text>hexadecan-1-ol + hexadecanoyl-CoA = hexadecyl hexadecanoate + CoA</text>
        <dbReference type="Rhea" id="RHEA:38167"/>
        <dbReference type="ChEBI" id="CHEBI:16125"/>
        <dbReference type="ChEBI" id="CHEBI:57287"/>
        <dbReference type="ChEBI" id="CHEBI:57379"/>
        <dbReference type="ChEBI" id="CHEBI:75584"/>
    </reaction>
    <physiologicalReaction direction="left-to-right" evidence="26">
        <dbReference type="Rhea" id="RHEA:38168"/>
    </physiologicalReaction>
</comment>
<dbReference type="InterPro" id="IPR014371">
    <property type="entry name" value="Oat_ACAT_DAG_ARE"/>
</dbReference>
<evidence type="ECO:0000256" key="26">
    <source>
        <dbReference type="ARBA" id="ARBA00048907"/>
    </source>
</evidence>
<evidence type="ECO:0000256" key="24">
    <source>
        <dbReference type="ARBA" id="ARBA00048634"/>
    </source>
</evidence>
<keyword evidence="14 31" id="KW-1133">Transmembrane helix</keyword>
<evidence type="ECO:0000256" key="10">
    <source>
        <dbReference type="ARBA" id="ARBA00009010"/>
    </source>
</evidence>
<evidence type="ECO:0000256" key="3">
    <source>
        <dbReference type="ARBA" id="ARBA00000895"/>
    </source>
</evidence>
<feature type="transmembrane region" description="Helical" evidence="31">
    <location>
        <begin position="263"/>
        <end position="281"/>
    </location>
</feature>
<dbReference type="Proteomes" id="UP000694701">
    <property type="component" value="Unplaced"/>
</dbReference>
<comment type="catalytic activity">
    <reaction evidence="7">
        <text>all-trans-retinol + hexadecanoyl-CoA = all-trans-retinyl hexadecanoate + CoA</text>
        <dbReference type="Rhea" id="RHEA:38175"/>
        <dbReference type="ChEBI" id="CHEBI:17336"/>
        <dbReference type="ChEBI" id="CHEBI:17616"/>
        <dbReference type="ChEBI" id="CHEBI:57287"/>
        <dbReference type="ChEBI" id="CHEBI:57379"/>
    </reaction>
    <physiologicalReaction direction="left-to-right" evidence="7">
        <dbReference type="Rhea" id="RHEA:38176"/>
    </physiologicalReaction>
</comment>
<accession>A0A8C2DHG5</accession>
<comment type="subcellular location">
    <subcellularLocation>
        <location evidence="8 29">Endoplasmic reticulum membrane</location>
        <topology evidence="8 29">Multi-pass membrane protein</topology>
    </subcellularLocation>
</comment>
<reference evidence="32" key="1">
    <citation type="submission" date="2025-08" db="UniProtKB">
        <authorList>
            <consortium name="Ensembl"/>
        </authorList>
    </citation>
    <scope>IDENTIFICATION</scope>
</reference>
<evidence type="ECO:0000256" key="4">
    <source>
        <dbReference type="ARBA" id="ARBA00001118"/>
    </source>
</evidence>
<dbReference type="GO" id="GO:0019432">
    <property type="term" value="P:triglyceride biosynthetic process"/>
    <property type="evidence" value="ECO:0007669"/>
    <property type="project" value="InterPro"/>
</dbReference>
<dbReference type="PANTHER" id="PTHR10408">
    <property type="entry name" value="STEROL O-ACYLTRANSFERASE"/>
    <property type="match status" value="1"/>
</dbReference>
<evidence type="ECO:0000256" key="19">
    <source>
        <dbReference type="ARBA" id="ARBA00047609"/>
    </source>
</evidence>
<comment type="pathway">
    <text evidence="9">Lipid metabolism; glycerolipid metabolism.</text>
</comment>
<evidence type="ECO:0000256" key="23">
    <source>
        <dbReference type="ARBA" id="ARBA00048614"/>
    </source>
</evidence>
<comment type="catalytic activity">
    <reaction evidence="6">
        <text>1,2-di-(9Z-octadecenoyl)-sn-glycerol + hexadecanoyl-CoA = 1,2-di-(9Z)-octadecenoyl-3-hexadecanoyl-sn-glycerol + CoA</text>
        <dbReference type="Rhea" id="RHEA:38163"/>
        <dbReference type="ChEBI" id="CHEBI:52333"/>
        <dbReference type="ChEBI" id="CHEBI:57287"/>
        <dbReference type="ChEBI" id="CHEBI:57379"/>
        <dbReference type="ChEBI" id="CHEBI:75583"/>
    </reaction>
    <physiologicalReaction direction="left-to-right" evidence="6">
        <dbReference type="Rhea" id="RHEA:38164"/>
    </physiologicalReaction>
</comment>
<dbReference type="AlphaFoldDB" id="A0A8C2DHG5"/>
<feature type="transmembrane region" description="Helical" evidence="31">
    <location>
        <begin position="190"/>
        <end position="206"/>
    </location>
</feature>
<keyword evidence="15 29" id="KW-0472">Membrane</keyword>
<evidence type="ECO:0000256" key="8">
    <source>
        <dbReference type="ARBA" id="ARBA00004477"/>
    </source>
</evidence>
<feature type="transmembrane region" description="Helical" evidence="31">
    <location>
        <begin position="226"/>
        <end position="243"/>
    </location>
</feature>
<keyword evidence="12 31" id="KW-0812">Transmembrane</keyword>
<evidence type="ECO:0000256" key="17">
    <source>
        <dbReference type="ARBA" id="ARBA00023610"/>
    </source>
</evidence>
<comment type="catalytic activity">
    <reaction evidence="4">
        <text>hexadecane-1,2-diol + 2 hexadecanoyl-CoA = 1,2-O,O-dihexadecanoyl-1,2-hexadecanediol + 2 CoA</text>
        <dbReference type="Rhea" id="RHEA:38211"/>
        <dbReference type="ChEBI" id="CHEBI:57287"/>
        <dbReference type="ChEBI" id="CHEBI:57379"/>
        <dbReference type="ChEBI" id="CHEBI:75586"/>
        <dbReference type="ChEBI" id="CHEBI:75608"/>
    </reaction>
    <physiologicalReaction direction="left-to-right" evidence="4">
        <dbReference type="Rhea" id="RHEA:38212"/>
    </physiologicalReaction>
</comment>
<keyword evidence="16 29" id="KW-0012">Acyltransferase</keyword>
<dbReference type="InterPro" id="IPR027251">
    <property type="entry name" value="Diacylglycerol_acylTrfase1"/>
</dbReference>
<dbReference type="UniPathway" id="UPA00230"/>
<sequence>MSSFSPHYSCHKLQESMLSSASSFKNYRGILNWCVVMLVLSNARLFLENLLRYGILVDPIQVVSLFLKDPYSWPAACLVIVSNVFILVALYTERRLAMGSISEKVGLLIYIFNLTIILCFPMVVVLKLPSITPVGGAFALGVYTILFLKLYSYKDVNRWCRERTQAKARSLSRSLSSVSNTMTSDDLRTYMYYFVFAPTLCYELNFPRSESIRMGFLLRRLFEMTYFISNVLSVVFQWMVPIIRSSMKPLQEMDYSRMTERLLRLAVPNHLIWLIFFYWFFHSSMNFVAELLRFGDREFYHDWWNSETITYFWQNWNIPVHKWCLRHFYKPLLRRGAGKLLSQSAVFFASAFFHEYLVSVPLRMFRLWAFMGMMAQLPLAWFVARFLRGNYGNAAVWLSLIIGQPIAVLMYVHDYYVTHCEDDPTIAEAL</sequence>
<evidence type="ECO:0000256" key="27">
    <source>
        <dbReference type="ARBA" id="ARBA00049168"/>
    </source>
</evidence>
<comment type="catalytic activity">
    <reaction evidence="23">
        <text>1-octadecanoyl-2-(5Z,8Z,11Z,14Z-eicosatetraenoyl)-sn-glycerol + (9Z)-octadecenoyl-CoA = 1-octadecanoyl-2-(5Z,8Z,11Z,14Z)-eicosatetraenoyl-3-(9Z)-octadecenoyl-sn-glycerol + CoA</text>
        <dbReference type="Rhea" id="RHEA:38307"/>
        <dbReference type="ChEBI" id="CHEBI:57287"/>
        <dbReference type="ChEBI" id="CHEBI:57387"/>
        <dbReference type="ChEBI" id="CHEBI:75728"/>
        <dbReference type="ChEBI" id="CHEBI:75729"/>
    </reaction>
    <physiologicalReaction direction="left-to-right" evidence="23">
        <dbReference type="Rhea" id="RHEA:38308"/>
    </physiologicalReaction>
</comment>
<feature type="transmembrane region" description="Helical" evidence="31">
    <location>
        <begin position="71"/>
        <end position="93"/>
    </location>
</feature>
<evidence type="ECO:0000256" key="14">
    <source>
        <dbReference type="ARBA" id="ARBA00022989"/>
    </source>
</evidence>
<comment type="catalytic activity">
    <reaction evidence="27">
        <text>1-(9Z-octadecenoyl)-glycerol + (9Z)-octadecenoyl-CoA = 1,2-di-(9Z-octadecenoyl)-glycerol + CoA</text>
        <dbReference type="Rhea" id="RHEA:37915"/>
        <dbReference type="ChEBI" id="CHEBI:52323"/>
        <dbReference type="ChEBI" id="CHEBI:57287"/>
        <dbReference type="ChEBI" id="CHEBI:57387"/>
        <dbReference type="ChEBI" id="CHEBI:75342"/>
    </reaction>
    <physiologicalReaction direction="left-to-right" evidence="27">
        <dbReference type="Rhea" id="RHEA:37916"/>
    </physiologicalReaction>
</comment>
<dbReference type="PIRSF" id="PIRSF000439">
    <property type="entry name" value="Oat_ACAT_DAG_ARE"/>
    <property type="match status" value="1"/>
</dbReference>
<feature type="transmembrane region" description="Helical" evidence="31">
    <location>
        <begin position="131"/>
        <end position="151"/>
    </location>
</feature>
<comment type="subunit">
    <text evidence="17">Homodimer or homotetramer; both forms have similar enzymatic activities.</text>
</comment>
<comment type="catalytic activity">
    <reaction evidence="22">
        <text>2-(9Z-octadecenoyl)-glycerol + (9Z)-octadecenoyl-CoA = 1,2-di-(9Z-octadecenoyl)-sn-glycerol + CoA</text>
        <dbReference type="Rhea" id="RHEA:37911"/>
        <dbReference type="ChEBI" id="CHEBI:52333"/>
        <dbReference type="ChEBI" id="CHEBI:57287"/>
        <dbReference type="ChEBI" id="CHEBI:57387"/>
        <dbReference type="ChEBI" id="CHEBI:73990"/>
    </reaction>
    <physiologicalReaction direction="left-to-right" evidence="22">
        <dbReference type="Rhea" id="RHEA:37912"/>
    </physiologicalReaction>
</comment>
<proteinExistence type="inferred from homology"/>
<feature type="transmembrane region" description="Helical" evidence="31">
    <location>
        <begin position="365"/>
        <end position="388"/>
    </location>
</feature>
<comment type="catalytic activity">
    <reaction evidence="18">
        <text>1,2-di-(9Z-octadecenoyl)-sn-glycerol + (9Z)-octadecenoyl-CoA = 1,2,3-tri-(9Z-octadecenoyl)-glycerol + CoA</text>
        <dbReference type="Rhea" id="RHEA:38219"/>
        <dbReference type="ChEBI" id="CHEBI:52333"/>
        <dbReference type="ChEBI" id="CHEBI:53753"/>
        <dbReference type="ChEBI" id="CHEBI:57287"/>
        <dbReference type="ChEBI" id="CHEBI:57387"/>
    </reaction>
    <physiologicalReaction direction="left-to-right" evidence="18">
        <dbReference type="Rhea" id="RHEA:38220"/>
    </physiologicalReaction>
</comment>
<evidence type="ECO:0000313" key="32">
    <source>
        <dbReference type="Ensembl" id="ENSCCRP00020025825.1"/>
    </source>
</evidence>
<comment type="catalytic activity">
    <reaction evidence="19">
        <text>1-O-(9Z-octadecyl)-3-(9Z-octadecenoyl)-glycerol + (9Z)-octadecenoyl-CoA = 1-O-(9Z-octadecenyl)-2,3-di-(9Z-octadecenoyl)glycerol + CoA</text>
        <dbReference type="Rhea" id="RHEA:55344"/>
        <dbReference type="ChEBI" id="CHEBI:57287"/>
        <dbReference type="ChEBI" id="CHEBI:57387"/>
        <dbReference type="ChEBI" id="CHEBI:138735"/>
        <dbReference type="ChEBI" id="CHEBI:197429"/>
    </reaction>
    <physiologicalReaction direction="left-to-right" evidence="19">
        <dbReference type="Rhea" id="RHEA:55345"/>
    </physiologicalReaction>
</comment>
<keyword evidence="11 29" id="KW-0808">Transferase</keyword>
<evidence type="ECO:0000256" key="21">
    <source>
        <dbReference type="ARBA" id="ARBA00048096"/>
    </source>
</evidence>
<evidence type="ECO:0000256" key="5">
    <source>
        <dbReference type="ARBA" id="ARBA00001313"/>
    </source>
</evidence>
<comment type="catalytic activity">
    <reaction evidence="24">
        <text>an acyl-CoA + a 1,2-diacyl-sn-glycerol = a triacyl-sn-glycerol + CoA</text>
        <dbReference type="Rhea" id="RHEA:10868"/>
        <dbReference type="ChEBI" id="CHEBI:17815"/>
        <dbReference type="ChEBI" id="CHEBI:57287"/>
        <dbReference type="ChEBI" id="CHEBI:58342"/>
        <dbReference type="ChEBI" id="CHEBI:64615"/>
        <dbReference type="EC" id="2.3.1.20"/>
    </reaction>
    <physiologicalReaction direction="left-to-right" evidence="24">
        <dbReference type="Rhea" id="RHEA:10869"/>
    </physiologicalReaction>
</comment>
<feature type="transmembrane region" description="Helical" evidence="31">
    <location>
        <begin position="394"/>
        <end position="412"/>
    </location>
</feature>
<organism evidence="32 33">
    <name type="scientific">Cyprinus carpio</name>
    <name type="common">Common carp</name>
    <dbReference type="NCBI Taxonomy" id="7962"/>
    <lineage>
        <taxon>Eukaryota</taxon>
        <taxon>Metazoa</taxon>
        <taxon>Chordata</taxon>
        <taxon>Craniata</taxon>
        <taxon>Vertebrata</taxon>
        <taxon>Euteleostomi</taxon>
        <taxon>Actinopterygii</taxon>
        <taxon>Neopterygii</taxon>
        <taxon>Teleostei</taxon>
        <taxon>Ostariophysi</taxon>
        <taxon>Cypriniformes</taxon>
        <taxon>Cyprinidae</taxon>
        <taxon>Cyprininae</taxon>
        <taxon>Cyprinus</taxon>
    </lineage>
</organism>
<feature type="transmembrane region" description="Helical" evidence="31">
    <location>
        <begin position="105"/>
        <end position="125"/>
    </location>
</feature>
<comment type="catalytic activity">
    <reaction evidence="5">
        <text>2-(9Z-octadecenoyl)-glycerol + hexadecanoyl-CoA = 1-hexadecanoyl-2-(9Z-octadecenoyl)-sn-glycerol + CoA</text>
        <dbReference type="Rhea" id="RHEA:38071"/>
        <dbReference type="ChEBI" id="CHEBI:57287"/>
        <dbReference type="ChEBI" id="CHEBI:57379"/>
        <dbReference type="ChEBI" id="CHEBI:73990"/>
        <dbReference type="ChEBI" id="CHEBI:75466"/>
    </reaction>
    <physiologicalReaction direction="left-to-right" evidence="5">
        <dbReference type="Rhea" id="RHEA:38072"/>
    </physiologicalReaction>
</comment>
<evidence type="ECO:0000256" key="31">
    <source>
        <dbReference type="SAM" id="Phobius"/>
    </source>
</evidence>
<evidence type="ECO:0000256" key="25">
    <source>
        <dbReference type="ARBA" id="ARBA00048728"/>
    </source>
</evidence>
<evidence type="ECO:0000256" key="18">
    <source>
        <dbReference type="ARBA" id="ARBA00047367"/>
    </source>
</evidence>
<evidence type="ECO:0000256" key="20">
    <source>
        <dbReference type="ARBA" id="ARBA00047807"/>
    </source>
</evidence>
<comment type="catalytic activity">
    <reaction evidence="3">
        <text>13-cis-retinol + hexadecanoyl-CoA = 13-cis-retinyl hexadecanoate + CoA</text>
        <dbReference type="Rhea" id="RHEA:55296"/>
        <dbReference type="ChEBI" id="CHEBI:45479"/>
        <dbReference type="ChEBI" id="CHEBI:57287"/>
        <dbReference type="ChEBI" id="CHEBI:57379"/>
        <dbReference type="ChEBI" id="CHEBI:138722"/>
    </reaction>
    <physiologicalReaction direction="left-to-right" evidence="3">
        <dbReference type="Rhea" id="RHEA:55297"/>
    </physiologicalReaction>
</comment>
<comment type="catalytic activity">
    <reaction evidence="28">
        <text>1,3-di-(9Z-octadecenoyl)-glycerol + (9Z)-octadecenoyl-CoA = 1,2,3-tri-(9Z-octadecenoyl)-glycerol + CoA</text>
        <dbReference type="Rhea" id="RHEA:38435"/>
        <dbReference type="ChEBI" id="CHEBI:53753"/>
        <dbReference type="ChEBI" id="CHEBI:57287"/>
        <dbReference type="ChEBI" id="CHEBI:57387"/>
        <dbReference type="ChEBI" id="CHEBI:75735"/>
    </reaction>
    <physiologicalReaction direction="left-to-right" evidence="28">
        <dbReference type="Rhea" id="RHEA:38436"/>
    </physiologicalReaction>
</comment>
<evidence type="ECO:0000256" key="29">
    <source>
        <dbReference type="PIRNR" id="PIRNR000439"/>
    </source>
</evidence>
<evidence type="ECO:0000256" key="13">
    <source>
        <dbReference type="ARBA" id="ARBA00022824"/>
    </source>
</evidence>
<comment type="catalytic activity">
    <reaction evidence="2">
        <text>all-trans-retinol + an acyl-CoA = an all-trans-retinyl ester + CoA</text>
        <dbReference type="Rhea" id="RHEA:11488"/>
        <dbReference type="ChEBI" id="CHEBI:17336"/>
        <dbReference type="ChEBI" id="CHEBI:57287"/>
        <dbReference type="ChEBI" id="CHEBI:58342"/>
        <dbReference type="ChEBI" id="CHEBI:63410"/>
        <dbReference type="EC" id="2.3.1.76"/>
    </reaction>
    <physiologicalReaction direction="left-to-right" evidence="2">
        <dbReference type="Rhea" id="RHEA:11489"/>
    </physiologicalReaction>
</comment>
<evidence type="ECO:0000256" key="6">
    <source>
        <dbReference type="ARBA" id="ARBA00001349"/>
    </source>
</evidence>
<protein>
    <recommendedName>
        <fullName evidence="29">O-acyltransferase</fullName>
    </recommendedName>
</protein>
<dbReference type="GO" id="GO:0050252">
    <property type="term" value="F:retinol O-fatty-acyltransferase activity"/>
    <property type="evidence" value="ECO:0007669"/>
    <property type="project" value="UniProtKB-EC"/>
</dbReference>
<dbReference type="Ensembl" id="ENSCCRT00020028303.1">
    <property type="protein sequence ID" value="ENSCCRP00020025825.1"/>
    <property type="gene ID" value="ENSCCRG00020011032.1"/>
</dbReference>
<keyword evidence="13 29" id="KW-0256">Endoplasmic reticulum</keyword>
<evidence type="ECO:0000256" key="2">
    <source>
        <dbReference type="ARBA" id="ARBA00000633"/>
    </source>
</evidence>
<comment type="similarity">
    <text evidence="10 29">Belongs to the membrane-bound acyltransferase family. Sterol o-acyltransferase subfamily.</text>
</comment>
<dbReference type="InterPro" id="IPR004299">
    <property type="entry name" value="MBOAT_fam"/>
</dbReference>
<comment type="catalytic activity">
    <reaction evidence="20">
        <text>1-O-(9Z-octadecenyl)-glycerol + (9Z)-octadecenoyl-CoA = 1-O-(9Z-octadecyl)-3-(9Z-octadecenoyl)-glycerol + CoA</text>
        <dbReference type="Rhea" id="RHEA:55340"/>
        <dbReference type="ChEBI" id="CHEBI:34116"/>
        <dbReference type="ChEBI" id="CHEBI:57287"/>
        <dbReference type="ChEBI" id="CHEBI:57387"/>
        <dbReference type="ChEBI" id="CHEBI:197429"/>
    </reaction>
    <physiologicalReaction direction="left-to-right" evidence="20">
        <dbReference type="Rhea" id="RHEA:55341"/>
    </physiologicalReaction>
</comment>
<dbReference type="Pfam" id="PF03062">
    <property type="entry name" value="MBOAT"/>
    <property type="match status" value="1"/>
</dbReference>
<evidence type="ECO:0000256" key="15">
    <source>
        <dbReference type="ARBA" id="ARBA00023136"/>
    </source>
</evidence>
<comment type="catalytic activity">
    <reaction evidence="21">
        <text>2,3-di-(9Z)-octadecenoyl-sn-glycerol + (9Z)-octadecenoyl-CoA = 1,2,3-tri-(9Z-octadecenoyl)-glycerol + CoA</text>
        <dbReference type="Rhea" id="RHEA:38439"/>
        <dbReference type="ChEBI" id="CHEBI:53753"/>
        <dbReference type="ChEBI" id="CHEBI:57287"/>
        <dbReference type="ChEBI" id="CHEBI:57387"/>
        <dbReference type="ChEBI" id="CHEBI:75824"/>
    </reaction>
    <physiologicalReaction direction="left-to-right" evidence="21">
        <dbReference type="Rhea" id="RHEA:38440"/>
    </physiologicalReaction>
</comment>
<dbReference type="PIRSF" id="PIRSF500231">
    <property type="entry name" value="Oat_dag"/>
    <property type="match status" value="1"/>
</dbReference>
<dbReference type="GO" id="GO:0005789">
    <property type="term" value="C:endoplasmic reticulum membrane"/>
    <property type="evidence" value="ECO:0007669"/>
    <property type="project" value="UniProtKB-SubCell"/>
</dbReference>